<keyword evidence="2" id="KW-0812">Transmembrane</keyword>
<comment type="caution">
    <text evidence="3">The sequence shown here is derived from an EMBL/GenBank/DDBJ whole genome shotgun (WGS) entry which is preliminary data.</text>
</comment>
<evidence type="ECO:0000313" key="4">
    <source>
        <dbReference type="Proteomes" id="UP000251889"/>
    </source>
</evidence>
<organism evidence="3 4">
    <name type="scientific">Pseudochryseolinea flava</name>
    <dbReference type="NCBI Taxonomy" id="2059302"/>
    <lineage>
        <taxon>Bacteria</taxon>
        <taxon>Pseudomonadati</taxon>
        <taxon>Bacteroidota</taxon>
        <taxon>Cytophagia</taxon>
        <taxon>Cytophagales</taxon>
        <taxon>Fulvivirgaceae</taxon>
        <taxon>Pseudochryseolinea</taxon>
    </lineage>
</organism>
<keyword evidence="4" id="KW-1185">Reference proteome</keyword>
<accession>A0A364XYF5</accession>
<feature type="transmembrane region" description="Helical" evidence="2">
    <location>
        <begin position="15"/>
        <end position="35"/>
    </location>
</feature>
<name>A0A364XYF5_9BACT</name>
<evidence type="ECO:0000313" key="3">
    <source>
        <dbReference type="EMBL" id="RAV99025.1"/>
    </source>
</evidence>
<evidence type="ECO:0000256" key="1">
    <source>
        <dbReference type="SAM" id="MobiDB-lite"/>
    </source>
</evidence>
<dbReference type="RefSeq" id="WP_112748838.1">
    <property type="nucleotide sequence ID" value="NZ_QMFY01000013.1"/>
</dbReference>
<dbReference type="AlphaFoldDB" id="A0A364XYF5"/>
<feature type="compositionally biased region" description="Polar residues" evidence="1">
    <location>
        <begin position="43"/>
        <end position="59"/>
    </location>
</feature>
<keyword evidence="2" id="KW-1133">Transmembrane helix</keyword>
<reference evidence="3 4" key="1">
    <citation type="submission" date="2018-06" db="EMBL/GenBank/DDBJ databases">
        <title>Chryseolinea flavus sp. nov., a member of the phylum Bacteroidetes isolated from soil.</title>
        <authorList>
            <person name="Li Y."/>
            <person name="Wang J."/>
        </authorList>
    </citation>
    <scope>NUCLEOTIDE SEQUENCE [LARGE SCALE GENOMIC DNA]</scope>
    <source>
        <strain evidence="3 4">SDU1-6</strain>
    </source>
</reference>
<proteinExistence type="predicted"/>
<evidence type="ECO:0000256" key="2">
    <source>
        <dbReference type="SAM" id="Phobius"/>
    </source>
</evidence>
<dbReference type="Proteomes" id="UP000251889">
    <property type="component" value="Unassembled WGS sequence"/>
</dbReference>
<protein>
    <submittedName>
        <fullName evidence="3">Uncharacterized protein</fullName>
    </submittedName>
</protein>
<dbReference type="OrthoDB" id="799513at2"/>
<dbReference type="EMBL" id="QMFY01000013">
    <property type="protein sequence ID" value="RAV99025.1"/>
    <property type="molecule type" value="Genomic_DNA"/>
</dbReference>
<gene>
    <name evidence="3" type="ORF">DQQ10_20740</name>
</gene>
<feature type="region of interest" description="Disordered" evidence="1">
    <location>
        <begin position="40"/>
        <end position="59"/>
    </location>
</feature>
<keyword evidence="2" id="KW-0472">Membrane</keyword>
<sequence length="59" mass="6675">MNIEPAIANRIVKNVLVSLLIYALPIVLMFLSFYLSGERPWKKNSNSAVNSQNEKTIQP</sequence>